<keyword evidence="1" id="KW-0812">Transmembrane</keyword>
<accession>A0ABU9UWL5</accession>
<proteinExistence type="predicted"/>
<name>A0ABU9UWL5_9GAMM</name>
<gene>
    <name evidence="2" type="ORF">AAGS29_18830</name>
</gene>
<evidence type="ECO:0000256" key="1">
    <source>
        <dbReference type="SAM" id="Phobius"/>
    </source>
</evidence>
<feature type="transmembrane region" description="Helical" evidence="1">
    <location>
        <begin position="21"/>
        <end position="41"/>
    </location>
</feature>
<reference evidence="2 3" key="1">
    <citation type="submission" date="2024-04" db="EMBL/GenBank/DDBJ databases">
        <title>Novel Shewanella species isolated from Baltic Sea sediments.</title>
        <authorList>
            <person name="Martin-Rodriguez A.J."/>
            <person name="Fernandez-Juarez V."/>
            <person name="Valeriano V.D."/>
            <person name="Mihindukulasooriya I."/>
            <person name="Ceresnova L."/>
            <person name="Joffre E."/>
            <person name="Jensie-Markopoulos S."/>
            <person name="Moore E.R.B."/>
            <person name="Sjoling A."/>
        </authorList>
    </citation>
    <scope>NUCLEOTIDE SEQUENCE [LARGE SCALE GENOMIC DNA]</scope>
    <source>
        <strain evidence="2 3">VAX-SP0-0CM-1</strain>
    </source>
</reference>
<sequence length="132" mass="14770">MPSIEHNNDDWKEIRARVDSIANAMFLIGGGALSLSITVILSNLKNLNISDSTFILIERAWWLLSCSLLIVLTIKIFIVLQTFILQVATSFADKHQMKLNYVVLFAGIIAFFLFCSGFVFMVLSATSILSKH</sequence>
<feature type="transmembrane region" description="Helical" evidence="1">
    <location>
        <begin position="61"/>
        <end position="87"/>
    </location>
</feature>
<evidence type="ECO:0000313" key="2">
    <source>
        <dbReference type="EMBL" id="MEM6250653.1"/>
    </source>
</evidence>
<keyword evidence="1" id="KW-1133">Transmembrane helix</keyword>
<organism evidence="2 3">
    <name type="scientific">Shewanella vaxholmensis</name>
    <dbReference type="NCBI Taxonomy" id="3063535"/>
    <lineage>
        <taxon>Bacteria</taxon>
        <taxon>Pseudomonadati</taxon>
        <taxon>Pseudomonadota</taxon>
        <taxon>Gammaproteobacteria</taxon>
        <taxon>Alteromonadales</taxon>
        <taxon>Shewanellaceae</taxon>
        <taxon>Shewanella</taxon>
    </lineage>
</organism>
<keyword evidence="1" id="KW-0472">Membrane</keyword>
<comment type="caution">
    <text evidence="2">The sequence shown here is derived from an EMBL/GenBank/DDBJ whole genome shotgun (WGS) entry which is preliminary data.</text>
</comment>
<dbReference type="Proteomes" id="UP001489333">
    <property type="component" value="Unassembled WGS sequence"/>
</dbReference>
<protein>
    <submittedName>
        <fullName evidence="2">Uncharacterized protein</fullName>
    </submittedName>
</protein>
<evidence type="ECO:0000313" key="3">
    <source>
        <dbReference type="Proteomes" id="UP001489333"/>
    </source>
</evidence>
<keyword evidence="3" id="KW-1185">Reference proteome</keyword>
<feature type="transmembrane region" description="Helical" evidence="1">
    <location>
        <begin position="99"/>
        <end position="123"/>
    </location>
</feature>
<dbReference type="RefSeq" id="WP_342902377.1">
    <property type="nucleotide sequence ID" value="NZ_JBCHKU010000033.1"/>
</dbReference>
<dbReference type="EMBL" id="JBCHKU010000033">
    <property type="protein sequence ID" value="MEM6250653.1"/>
    <property type="molecule type" value="Genomic_DNA"/>
</dbReference>